<dbReference type="SUPFAM" id="SSF48350">
    <property type="entry name" value="GTPase activation domain, GAP"/>
    <property type="match status" value="1"/>
</dbReference>
<dbReference type="VEuPathDB" id="AmoebaDB:ENU1_101250"/>
<dbReference type="Proteomes" id="UP000006769">
    <property type="component" value="Unassembled WGS sequence"/>
</dbReference>
<dbReference type="EMBL" id="JH926917">
    <property type="protein sequence ID" value="EKE40127.1"/>
    <property type="molecule type" value="Genomic_DNA"/>
</dbReference>
<dbReference type="GO" id="GO:0007165">
    <property type="term" value="P:signal transduction"/>
    <property type="evidence" value="ECO:0007669"/>
    <property type="project" value="InterPro"/>
</dbReference>
<dbReference type="OMA" id="NICRYAA"/>
<feature type="domain" description="Rho-GAP" evidence="1">
    <location>
        <begin position="177"/>
        <end position="363"/>
    </location>
</feature>
<organism evidence="2 3">
    <name type="scientific">Entamoeba nuttalli (strain P19)</name>
    <name type="common">Amoeba</name>
    <dbReference type="NCBI Taxonomy" id="1076696"/>
    <lineage>
        <taxon>Eukaryota</taxon>
        <taxon>Amoebozoa</taxon>
        <taxon>Evosea</taxon>
        <taxon>Archamoebae</taxon>
        <taxon>Mastigamoebida</taxon>
        <taxon>Entamoebidae</taxon>
        <taxon>Entamoeba</taxon>
    </lineage>
</organism>
<reference evidence="2 3" key="1">
    <citation type="submission" date="2011-11" db="EMBL/GenBank/DDBJ databases">
        <authorList>
            <person name="Hannick L."/>
            <person name="Karamycheva S."/>
            <person name="Lorenzi H."/>
            <person name="Caler E."/>
        </authorList>
    </citation>
    <scope>NUCLEOTIDE SEQUENCE [LARGE SCALE GENOMIC DNA]</scope>
    <source>
        <strain evidence="2 3">P19</strain>
    </source>
</reference>
<dbReference type="CDD" id="cd00159">
    <property type="entry name" value="RhoGAP"/>
    <property type="match status" value="1"/>
</dbReference>
<evidence type="ECO:0000259" key="1">
    <source>
        <dbReference type="PROSITE" id="PS50238"/>
    </source>
</evidence>
<sequence length="440" mass="50326">MINTKRKYRKDKKKHITDQMQLFELLQLRCEEITKNLPKVIDSILQIQSHLHSISNTTPVGIHKNSMFQLINSSGSYQSLVADKLKIISSWYEKLSKELNSNLLVDDLSFSNNEEIKKIQDDKKINICHYSALTSFCNRVEQLFPSLENTSEFENTATRLIKEFKADCELNQIYTCKNLEEIIEDEHHPTEQIPVGINRIMTELYYSKNDKSTLFRLSSDTEQVNKYYESIRSLDYKSLDNTTLSSLLKKFIRSLKSPIWPEEFLQPLVSCMDSQNKMSLIASIHDMINKLPPSNKEFLKKLVFLCNEVIHSKDSKMTAQSIAVCLAPGLMRKNDMTCASIAAITPTLNNALALIIENQSTFFGKASPYTENFTDIFGEYSNVFDAGASDETFEDLTLKVDPRTLRGTFRKRKPTLLPNSTNTLVAIQPIKRSNSADPLE</sequence>
<protein>
    <submittedName>
        <fullName evidence="2">RhoGAP domain containing protein</fullName>
    </submittedName>
</protein>
<dbReference type="Gene3D" id="1.10.555.10">
    <property type="entry name" value="Rho GTPase activation protein"/>
    <property type="match status" value="1"/>
</dbReference>
<name>K2H1J9_ENTNP</name>
<dbReference type="PANTHER" id="PTHR23179">
    <property type="entry name" value="T-CELL ACTIVATION RHO GTPASE ACTIVATING PROTEIN-RELATED"/>
    <property type="match status" value="1"/>
</dbReference>
<dbReference type="GO" id="GO:0005096">
    <property type="term" value="F:GTPase activator activity"/>
    <property type="evidence" value="ECO:0007669"/>
    <property type="project" value="TreeGrafter"/>
</dbReference>
<dbReference type="Pfam" id="PF00620">
    <property type="entry name" value="RhoGAP"/>
    <property type="match status" value="1"/>
</dbReference>
<dbReference type="PANTHER" id="PTHR23179:SF3">
    <property type="entry name" value="RHO GTPASE-ACTIVATING PROTEIN 20"/>
    <property type="match status" value="1"/>
</dbReference>
<dbReference type="PROSITE" id="PS50238">
    <property type="entry name" value="RHOGAP"/>
    <property type="match status" value="1"/>
</dbReference>
<gene>
    <name evidence="2" type="ORF">ENU1_101250</name>
</gene>
<dbReference type="InterPro" id="IPR000198">
    <property type="entry name" value="RhoGAP_dom"/>
</dbReference>
<dbReference type="GeneID" id="20073715"/>
<dbReference type="SMART" id="SM00324">
    <property type="entry name" value="RhoGAP"/>
    <property type="match status" value="1"/>
</dbReference>
<evidence type="ECO:0000313" key="3">
    <source>
        <dbReference type="Proteomes" id="UP000006769"/>
    </source>
</evidence>
<dbReference type="RefSeq" id="XP_008857539.1">
    <property type="nucleotide sequence ID" value="XM_008859317.1"/>
</dbReference>
<proteinExistence type="predicted"/>
<dbReference type="AlphaFoldDB" id="K2H1J9"/>
<dbReference type="InterPro" id="IPR008936">
    <property type="entry name" value="Rho_GTPase_activation_prot"/>
</dbReference>
<accession>K2H1J9</accession>
<evidence type="ECO:0000313" key="2">
    <source>
        <dbReference type="EMBL" id="EKE40127.1"/>
    </source>
</evidence>
<dbReference type="OrthoDB" id="28113at2759"/>